<keyword evidence="1" id="KW-1133">Transmembrane helix</keyword>
<comment type="caution">
    <text evidence="3">The sequence shown here is derived from an EMBL/GenBank/DDBJ whole genome shotgun (WGS) entry which is preliminary data.</text>
</comment>
<evidence type="ECO:0000313" key="4">
    <source>
        <dbReference type="Proteomes" id="UP001348098"/>
    </source>
</evidence>
<dbReference type="InterPro" id="IPR050039">
    <property type="entry name" value="MAB_1171c-like"/>
</dbReference>
<feature type="transmembrane region" description="Helical" evidence="1">
    <location>
        <begin position="203"/>
        <end position="228"/>
    </location>
</feature>
<keyword evidence="1" id="KW-0472">Membrane</keyword>
<dbReference type="EMBL" id="JAYKYQ010000006">
    <property type="protein sequence ID" value="MEB3511760.1"/>
    <property type="molecule type" value="Genomic_DNA"/>
</dbReference>
<dbReference type="RefSeq" id="WP_195080369.1">
    <property type="nucleotide sequence ID" value="NZ_JAYESH010000013.1"/>
</dbReference>
<evidence type="ECO:0000259" key="2">
    <source>
        <dbReference type="Pfam" id="PF20182"/>
    </source>
</evidence>
<accession>A0ABU6AWA7</accession>
<feature type="transmembrane region" description="Helical" evidence="1">
    <location>
        <begin position="60"/>
        <end position="80"/>
    </location>
</feature>
<dbReference type="Pfam" id="PF20182">
    <property type="entry name" value="DUF6545"/>
    <property type="match status" value="1"/>
</dbReference>
<sequence length="371" mass="40729">MYVVPAWLVITVIVFVALMTIGRWLFVNETSSDRLINRTWSWTVAAVSVYAVVPALGHPYFARCLYLGLDLIALASFYGLARLLDDADSAAAPARQRRYDATAVTAAVCLVCGAPVAYRLLRIDYTEIVWTLSAVPASFAGLLFGRACVRELRVAGSAAREKITYALLLMFSIHWSVSWSFMLCRSLAGTPPSEPGTVAAVSSFLMLSVVTLLTAIPLCTVLLARAAWDRTGRRCRRLRPLWRELTAAVPEVVLLCDPSAPREPASQLYRMTVEIWDALLHLKQYAPDGLGSPGATEDQVRAYALRVASAVRAKRDGSAPMPGFPARAVGQEEKRDRAEDLAFLIRLAREWPTAVAIADRCADTQPMPYPP</sequence>
<feature type="transmembrane region" description="Helical" evidence="1">
    <location>
        <begin position="165"/>
        <end position="183"/>
    </location>
</feature>
<dbReference type="NCBIfam" id="NF042915">
    <property type="entry name" value="MAB_1171c_fam"/>
    <property type="match status" value="1"/>
</dbReference>
<keyword evidence="4" id="KW-1185">Reference proteome</keyword>
<dbReference type="InterPro" id="IPR046675">
    <property type="entry name" value="DUF6545"/>
</dbReference>
<feature type="transmembrane region" description="Helical" evidence="1">
    <location>
        <begin position="6"/>
        <end position="26"/>
    </location>
</feature>
<feature type="transmembrane region" description="Helical" evidence="1">
    <location>
        <begin position="127"/>
        <end position="144"/>
    </location>
</feature>
<dbReference type="Proteomes" id="UP001348098">
    <property type="component" value="Unassembled WGS sequence"/>
</dbReference>
<proteinExistence type="predicted"/>
<gene>
    <name evidence="3" type="ORF">U3653_17150</name>
</gene>
<keyword evidence="1" id="KW-0812">Transmembrane</keyword>
<evidence type="ECO:0000256" key="1">
    <source>
        <dbReference type="SAM" id="Phobius"/>
    </source>
</evidence>
<evidence type="ECO:0000313" key="3">
    <source>
        <dbReference type="EMBL" id="MEB3511760.1"/>
    </source>
</evidence>
<feature type="domain" description="DUF6545" evidence="2">
    <location>
        <begin position="227"/>
        <end position="352"/>
    </location>
</feature>
<organism evidence="3 4">
    <name type="scientific">Nocardia implantans</name>
    <dbReference type="NCBI Taxonomy" id="3108168"/>
    <lineage>
        <taxon>Bacteria</taxon>
        <taxon>Bacillati</taxon>
        <taxon>Actinomycetota</taxon>
        <taxon>Actinomycetes</taxon>
        <taxon>Mycobacteriales</taxon>
        <taxon>Nocardiaceae</taxon>
        <taxon>Nocardia</taxon>
    </lineage>
</organism>
<reference evidence="3 4" key="1">
    <citation type="submission" date="2023-12" db="EMBL/GenBank/DDBJ databases">
        <title>novel species in genus Nocarida.</title>
        <authorList>
            <person name="Li Z."/>
        </authorList>
    </citation>
    <scope>NUCLEOTIDE SEQUENCE [LARGE SCALE GENOMIC DNA]</scope>
    <source>
        <strain evidence="3 4">CDC186</strain>
    </source>
</reference>
<feature type="transmembrane region" description="Helical" evidence="1">
    <location>
        <begin position="101"/>
        <end position="121"/>
    </location>
</feature>
<feature type="transmembrane region" description="Helical" evidence="1">
    <location>
        <begin position="35"/>
        <end position="54"/>
    </location>
</feature>
<protein>
    <submittedName>
        <fullName evidence="3">MAB_1171c family putative transporter</fullName>
    </submittedName>
</protein>
<name>A0ABU6AWA7_9NOCA</name>